<evidence type="ECO:0000313" key="1">
    <source>
        <dbReference type="EMBL" id="DAE30538.1"/>
    </source>
</evidence>
<dbReference type="EMBL" id="BK059104">
    <property type="protein sequence ID" value="DAE30538.1"/>
    <property type="molecule type" value="Genomic_DNA"/>
</dbReference>
<sequence length="49" mass="5634">MSEIQLRTDNYFHLLNISLQLNIVNILGSMRVTAYRAFLMESGNTALLF</sequence>
<proteinExistence type="predicted"/>
<name>A0A8S5RHE4_9VIRU</name>
<accession>A0A8S5RHE4</accession>
<protein>
    <submittedName>
        <fullName evidence="1">Uncharacterized protein</fullName>
    </submittedName>
</protein>
<organism evidence="1">
    <name type="scientific">virus sp. ctiha2</name>
    <dbReference type="NCBI Taxonomy" id="2827299"/>
    <lineage>
        <taxon>Viruses</taxon>
    </lineage>
</organism>
<reference evidence="1" key="1">
    <citation type="journal article" date="2021" name="Proc. Natl. Acad. Sci. U.S.A.">
        <title>A Catalog of Tens of Thousands of Viruses from Human Metagenomes Reveals Hidden Associations with Chronic Diseases.</title>
        <authorList>
            <person name="Tisza M.J."/>
            <person name="Buck C.B."/>
        </authorList>
    </citation>
    <scope>NUCLEOTIDE SEQUENCE</scope>
    <source>
        <strain evidence="1">Ctiha2</strain>
    </source>
</reference>